<sequence length="188" mass="22250">MEFKILVLEYRNLRLYDLEKNEYDFEKISGSYDILFLDTRGTYDDTYFRNPNYEFEYQKFNIKIYRNIKLKIYNFGSIELVCSNLANFISPINFSTVHVMFNFGICYQHAHSDITISEYLGDDLLYRGIDLINNLLPLIVISRLDALKIKFLCSLFNITEINIIDDKLGCYLIEKKKIIKKAAIKKIN</sequence>
<evidence type="ECO:0000313" key="1">
    <source>
        <dbReference type="EMBL" id="ARF10383.1"/>
    </source>
</evidence>
<organism evidence="1">
    <name type="scientific">Hokovirus HKV1</name>
    <dbReference type="NCBI Taxonomy" id="1977638"/>
    <lineage>
        <taxon>Viruses</taxon>
        <taxon>Varidnaviria</taxon>
        <taxon>Bamfordvirae</taxon>
        <taxon>Nucleocytoviricota</taxon>
        <taxon>Megaviricetes</taxon>
        <taxon>Imitervirales</taxon>
        <taxon>Mimiviridae</taxon>
        <taxon>Klosneuvirinae</taxon>
        <taxon>Hokovirus</taxon>
    </lineage>
</organism>
<reference evidence="1" key="1">
    <citation type="journal article" date="2017" name="Science">
        <title>Giant viruses with an expanded complement of translation system components.</title>
        <authorList>
            <person name="Schulz F."/>
            <person name="Yutin N."/>
            <person name="Ivanova N.N."/>
            <person name="Ortega D.R."/>
            <person name="Lee T.K."/>
            <person name="Vierheilig J."/>
            <person name="Daims H."/>
            <person name="Horn M."/>
            <person name="Wagner M."/>
            <person name="Jensen G.J."/>
            <person name="Kyrpides N.C."/>
            <person name="Koonin E.V."/>
            <person name="Woyke T."/>
        </authorList>
    </citation>
    <scope>NUCLEOTIDE SEQUENCE</scope>
    <source>
        <strain evidence="1">HKV1</strain>
    </source>
</reference>
<proteinExistence type="predicted"/>
<protein>
    <submittedName>
        <fullName evidence="1">Uncharacterized protein</fullName>
    </submittedName>
</protein>
<gene>
    <name evidence="1" type="ORF">Hokovirus_1_262</name>
</gene>
<name>A0A1V0SFA0_9VIRU</name>
<accession>A0A1V0SFA0</accession>
<dbReference type="EMBL" id="KY684103">
    <property type="protein sequence ID" value="ARF10383.1"/>
    <property type="molecule type" value="Genomic_DNA"/>
</dbReference>